<evidence type="ECO:0000256" key="1">
    <source>
        <dbReference type="ARBA" id="ARBA00007452"/>
    </source>
</evidence>
<dbReference type="InterPro" id="IPR022572">
    <property type="entry name" value="DNA_rep/recomb_RecO_N"/>
</dbReference>
<dbReference type="Gene3D" id="2.40.50.140">
    <property type="entry name" value="Nucleic acid-binding proteins"/>
    <property type="match status" value="1"/>
</dbReference>
<dbReference type="Gene3D" id="1.20.1440.120">
    <property type="entry name" value="Recombination protein O, C-terminal domain"/>
    <property type="match status" value="1"/>
</dbReference>
<evidence type="ECO:0000256" key="2">
    <source>
        <dbReference type="ARBA" id="ARBA00021310"/>
    </source>
</evidence>
<gene>
    <name evidence="7" type="primary">recO</name>
    <name evidence="9" type="ORF">SAMN02910429_01693</name>
</gene>
<evidence type="ECO:0000313" key="9">
    <source>
        <dbReference type="EMBL" id="SER98313.1"/>
    </source>
</evidence>
<dbReference type="GO" id="GO:0006302">
    <property type="term" value="P:double-strand break repair"/>
    <property type="evidence" value="ECO:0007669"/>
    <property type="project" value="TreeGrafter"/>
</dbReference>
<evidence type="ECO:0000256" key="5">
    <source>
        <dbReference type="ARBA" id="ARBA00023204"/>
    </source>
</evidence>
<keyword evidence="10" id="KW-1185">Reference proteome</keyword>
<name>A0A1H9TNU7_9FIRM</name>
<feature type="domain" description="DNA replication/recombination mediator RecO N-terminal" evidence="8">
    <location>
        <begin position="9"/>
        <end position="81"/>
    </location>
</feature>
<accession>A0A1H9TNU7</accession>
<evidence type="ECO:0000259" key="8">
    <source>
        <dbReference type="Pfam" id="PF11967"/>
    </source>
</evidence>
<organism evidence="9 10">
    <name type="scientific">Lachnobacterium bovis</name>
    <dbReference type="NCBI Taxonomy" id="140626"/>
    <lineage>
        <taxon>Bacteria</taxon>
        <taxon>Bacillati</taxon>
        <taxon>Bacillota</taxon>
        <taxon>Clostridia</taxon>
        <taxon>Lachnospirales</taxon>
        <taxon>Lachnospiraceae</taxon>
        <taxon>Lachnobacterium</taxon>
    </lineage>
</organism>
<evidence type="ECO:0000313" key="10">
    <source>
        <dbReference type="Proteomes" id="UP000182471"/>
    </source>
</evidence>
<dbReference type="Pfam" id="PF11967">
    <property type="entry name" value="RecO_N"/>
    <property type="match status" value="1"/>
</dbReference>
<dbReference type="GO" id="GO:0006310">
    <property type="term" value="P:DNA recombination"/>
    <property type="evidence" value="ECO:0007669"/>
    <property type="project" value="UniProtKB-UniRule"/>
</dbReference>
<proteinExistence type="inferred from homology"/>
<evidence type="ECO:0000256" key="3">
    <source>
        <dbReference type="ARBA" id="ARBA00022763"/>
    </source>
</evidence>
<dbReference type="EMBL" id="FOGW01000018">
    <property type="protein sequence ID" value="SER98313.1"/>
    <property type="molecule type" value="Genomic_DNA"/>
</dbReference>
<comment type="similarity">
    <text evidence="1 7">Belongs to the RecO family.</text>
</comment>
<keyword evidence="3 7" id="KW-0227">DNA damage</keyword>
<sequence length="253" mass="29554">MMNNNNLVLKGIVLSAMPVGDYDKRLCILTQERGKIVAFAKGARRPNNQLVAAANPFCFGEFELYQGKNAYTLSKANIQNYFRDLTNDISTAYYGFYFLEFANYFCQENVENLEFLKLIYQSLRALESHKFDNKLVRVIFELKVLTIEGIAPMVFRCIGCHTSEELNYFSIEHSGILCPKCKKNAKVYKISDATRYTMQFIISQKIEKLYTFKLSDEILSEIRYVVKKFIDYHIQHKFKSLEIIEQDVYNYKS</sequence>
<evidence type="ECO:0000256" key="7">
    <source>
        <dbReference type="HAMAP-Rule" id="MF_00201"/>
    </source>
</evidence>
<dbReference type="NCBIfam" id="TIGR00613">
    <property type="entry name" value="reco"/>
    <property type="match status" value="1"/>
</dbReference>
<keyword evidence="5 7" id="KW-0234">DNA repair</keyword>
<dbReference type="HAMAP" id="MF_00201">
    <property type="entry name" value="RecO"/>
    <property type="match status" value="1"/>
</dbReference>
<dbReference type="GO" id="GO:0043590">
    <property type="term" value="C:bacterial nucleoid"/>
    <property type="evidence" value="ECO:0007669"/>
    <property type="project" value="TreeGrafter"/>
</dbReference>
<dbReference type="Pfam" id="PF02565">
    <property type="entry name" value="RecO_C"/>
    <property type="match status" value="1"/>
</dbReference>
<keyword evidence="4 7" id="KW-0233">DNA recombination</keyword>
<dbReference type="RefSeq" id="WP_022747599.1">
    <property type="nucleotide sequence ID" value="NZ_FOGW01000018.1"/>
</dbReference>
<dbReference type="PANTHER" id="PTHR33991">
    <property type="entry name" value="DNA REPAIR PROTEIN RECO"/>
    <property type="match status" value="1"/>
</dbReference>
<dbReference type="Proteomes" id="UP000182471">
    <property type="component" value="Unassembled WGS sequence"/>
</dbReference>
<dbReference type="PANTHER" id="PTHR33991:SF1">
    <property type="entry name" value="DNA REPAIR PROTEIN RECO"/>
    <property type="match status" value="1"/>
</dbReference>
<dbReference type="SUPFAM" id="SSF50249">
    <property type="entry name" value="Nucleic acid-binding proteins"/>
    <property type="match status" value="1"/>
</dbReference>
<dbReference type="AlphaFoldDB" id="A0A1H9TNU7"/>
<dbReference type="InterPro" id="IPR042242">
    <property type="entry name" value="RecO_C"/>
</dbReference>
<dbReference type="SUPFAM" id="SSF57863">
    <property type="entry name" value="ArfGap/RecO-like zinc finger"/>
    <property type="match status" value="1"/>
</dbReference>
<dbReference type="InterPro" id="IPR003717">
    <property type="entry name" value="RecO"/>
</dbReference>
<reference evidence="10" key="1">
    <citation type="submission" date="2016-10" db="EMBL/GenBank/DDBJ databases">
        <authorList>
            <person name="Varghese N."/>
            <person name="Submissions S."/>
        </authorList>
    </citation>
    <scope>NUCLEOTIDE SEQUENCE [LARGE SCALE GENOMIC DNA]</scope>
    <source>
        <strain evidence="10">S1b</strain>
    </source>
</reference>
<dbReference type="InterPro" id="IPR037278">
    <property type="entry name" value="ARFGAP/RecO"/>
</dbReference>
<comment type="function">
    <text evidence="7">Involved in DNA repair and RecF pathway recombination.</text>
</comment>
<evidence type="ECO:0000256" key="6">
    <source>
        <dbReference type="ARBA" id="ARBA00033409"/>
    </source>
</evidence>
<dbReference type="InterPro" id="IPR012340">
    <property type="entry name" value="NA-bd_OB-fold"/>
</dbReference>
<evidence type="ECO:0000256" key="4">
    <source>
        <dbReference type="ARBA" id="ARBA00023172"/>
    </source>
</evidence>
<protein>
    <recommendedName>
        <fullName evidence="2 7">DNA repair protein RecO</fullName>
    </recommendedName>
    <alternativeName>
        <fullName evidence="6 7">Recombination protein O</fullName>
    </alternativeName>
</protein>